<dbReference type="GO" id="GO:0022857">
    <property type="term" value="F:transmembrane transporter activity"/>
    <property type="evidence" value="ECO:0007669"/>
    <property type="project" value="InterPro"/>
</dbReference>
<dbReference type="GO" id="GO:0005886">
    <property type="term" value="C:plasma membrane"/>
    <property type="evidence" value="ECO:0007669"/>
    <property type="project" value="UniProtKB-SubCell"/>
</dbReference>
<evidence type="ECO:0000259" key="7">
    <source>
        <dbReference type="PROSITE" id="PS50850"/>
    </source>
</evidence>
<dbReference type="PANTHER" id="PTHR42718:SF9">
    <property type="entry name" value="MAJOR FACILITATOR SUPERFAMILY MULTIDRUG TRANSPORTER MFSC"/>
    <property type="match status" value="1"/>
</dbReference>
<protein>
    <submittedName>
        <fullName evidence="8">MFS transporter</fullName>
    </submittedName>
</protein>
<evidence type="ECO:0000256" key="1">
    <source>
        <dbReference type="ARBA" id="ARBA00004651"/>
    </source>
</evidence>
<evidence type="ECO:0000256" key="3">
    <source>
        <dbReference type="ARBA" id="ARBA00022692"/>
    </source>
</evidence>
<dbReference type="STRING" id="303541.JF72_06710"/>
<feature type="transmembrane region" description="Helical" evidence="6">
    <location>
        <begin position="7"/>
        <end position="28"/>
    </location>
</feature>
<feature type="transmembrane region" description="Helical" evidence="6">
    <location>
        <begin position="430"/>
        <end position="451"/>
    </location>
</feature>
<dbReference type="PATRIC" id="fig|303541.3.peg.827"/>
<dbReference type="Gene3D" id="1.20.1720.10">
    <property type="entry name" value="Multidrug resistance protein D"/>
    <property type="match status" value="1"/>
</dbReference>
<accession>A0A0F4LS56</accession>
<gene>
    <name evidence="8" type="ORF">JF72_06710</name>
</gene>
<dbReference type="Pfam" id="PF07690">
    <property type="entry name" value="MFS_1"/>
    <property type="match status" value="1"/>
</dbReference>
<dbReference type="RefSeq" id="WP_046306859.1">
    <property type="nucleotide sequence ID" value="NZ_KQ034000.1"/>
</dbReference>
<evidence type="ECO:0000256" key="4">
    <source>
        <dbReference type="ARBA" id="ARBA00022989"/>
    </source>
</evidence>
<feature type="transmembrane region" description="Helical" evidence="6">
    <location>
        <begin position="159"/>
        <end position="179"/>
    </location>
</feature>
<dbReference type="AlphaFoldDB" id="A0A0F4LS56"/>
<feature type="transmembrane region" description="Helical" evidence="6">
    <location>
        <begin position="134"/>
        <end position="153"/>
    </location>
</feature>
<dbReference type="EMBL" id="JXLG01000005">
    <property type="protein sequence ID" value="KJY61390.1"/>
    <property type="molecule type" value="Genomic_DNA"/>
</dbReference>
<feature type="transmembrane region" description="Helical" evidence="6">
    <location>
        <begin position="79"/>
        <end position="99"/>
    </location>
</feature>
<dbReference type="HOGENOM" id="CLU_000960_28_0_9"/>
<dbReference type="PROSITE" id="PS50850">
    <property type="entry name" value="MFS"/>
    <property type="match status" value="1"/>
</dbReference>
<name>A0A0F4LS56_9LACO</name>
<keyword evidence="5 6" id="KW-0472">Membrane</keyword>
<dbReference type="Gene3D" id="1.20.1250.20">
    <property type="entry name" value="MFS general substrate transporter like domains"/>
    <property type="match status" value="1"/>
</dbReference>
<evidence type="ECO:0000313" key="8">
    <source>
        <dbReference type="EMBL" id="KJY61390.1"/>
    </source>
</evidence>
<feature type="transmembrane region" description="Helical" evidence="6">
    <location>
        <begin position="105"/>
        <end position="122"/>
    </location>
</feature>
<dbReference type="InterPro" id="IPR036259">
    <property type="entry name" value="MFS_trans_sf"/>
</dbReference>
<evidence type="ECO:0000256" key="2">
    <source>
        <dbReference type="ARBA" id="ARBA00022448"/>
    </source>
</evidence>
<comment type="subcellular location">
    <subcellularLocation>
        <location evidence="1">Cell membrane</location>
        <topology evidence="1">Multi-pass membrane protein</topology>
    </subcellularLocation>
</comment>
<feature type="transmembrane region" description="Helical" evidence="6">
    <location>
        <begin position="191"/>
        <end position="215"/>
    </location>
</feature>
<proteinExistence type="predicted"/>
<feature type="transmembrane region" description="Helical" evidence="6">
    <location>
        <begin position="352"/>
        <end position="377"/>
    </location>
</feature>
<dbReference type="Proteomes" id="UP000033682">
    <property type="component" value="Unassembled WGS sequence"/>
</dbReference>
<keyword evidence="2" id="KW-0813">Transport</keyword>
<dbReference type="InterPro" id="IPR020846">
    <property type="entry name" value="MFS_dom"/>
</dbReference>
<evidence type="ECO:0000256" key="5">
    <source>
        <dbReference type="ARBA" id="ARBA00023136"/>
    </source>
</evidence>
<dbReference type="PANTHER" id="PTHR42718">
    <property type="entry name" value="MAJOR FACILITATOR SUPERFAMILY MULTIDRUG TRANSPORTER MFSC"/>
    <property type="match status" value="1"/>
</dbReference>
<keyword evidence="9" id="KW-1185">Reference proteome</keyword>
<feature type="transmembrane region" description="Helical" evidence="6">
    <location>
        <begin position="227"/>
        <end position="243"/>
    </location>
</feature>
<organism evidence="8 9">
    <name type="scientific">Lactobacillus apis</name>
    <dbReference type="NCBI Taxonomy" id="303541"/>
    <lineage>
        <taxon>Bacteria</taxon>
        <taxon>Bacillati</taxon>
        <taxon>Bacillota</taxon>
        <taxon>Bacilli</taxon>
        <taxon>Lactobacillales</taxon>
        <taxon>Lactobacillaceae</taxon>
        <taxon>Lactobacillus</taxon>
    </lineage>
</organism>
<dbReference type="SUPFAM" id="SSF103473">
    <property type="entry name" value="MFS general substrate transporter"/>
    <property type="match status" value="1"/>
</dbReference>
<comment type="caution">
    <text evidence="8">The sequence shown here is derived from an EMBL/GenBank/DDBJ whole genome shotgun (WGS) entry which is preliminary data.</text>
</comment>
<dbReference type="PRINTS" id="PR01036">
    <property type="entry name" value="TCRTETB"/>
</dbReference>
<evidence type="ECO:0000313" key="9">
    <source>
        <dbReference type="Proteomes" id="UP000033682"/>
    </source>
</evidence>
<evidence type="ECO:0000256" key="6">
    <source>
        <dbReference type="SAM" id="Phobius"/>
    </source>
</evidence>
<sequence>MTNNKKLVGAIIAVGVLSFLGIVIETALNIAFPQLMKQFAVSAKTVQWLTTGYMLVSTIIIPFGSFLRKRYRAIALFRVAVISFLIGTIMAGFTTSFVTLLGGRLLQGIADGIGLPLMFSLILEQAPKEKIGTLMGIGTLVIAFAPAVGPAYGGLILNYLPWQALFILIIPLIIITWLLGERSIVQVKKPVHVPFDFQGGAFLSVFLVSTLWLLLDLTDQQFGLRQIVLLLVAIISCLVFVYCEQKSDHAVIKLALFKSARFDGLLIAFFLLQLISLCLSFLLPNALQTAFAQTTANTSLLILPAAITDAIVAALAGIIYDKTNPRLPIILGVIIICFSFVIANFNTASVSIIVISYVVFMIGLGLSYSNIMTFSLAKLENEESNDGNVIFMTVQSYAGAMGTALAASLLTWGQAQSKDIVYGTLAGLKLSFEVLLLISVIVAVLCLVSLIEVKRK</sequence>
<feature type="transmembrane region" description="Helical" evidence="6">
    <location>
        <begin position="264"/>
        <end position="287"/>
    </location>
</feature>
<dbReference type="InterPro" id="IPR011701">
    <property type="entry name" value="MFS"/>
</dbReference>
<keyword evidence="4 6" id="KW-1133">Transmembrane helix</keyword>
<keyword evidence="3 6" id="KW-0812">Transmembrane</keyword>
<reference evidence="8 9" key="1">
    <citation type="submission" date="2015-01" db="EMBL/GenBank/DDBJ databases">
        <title>Comparative genomics of the lactic acid bacteria isolated from the honey bee gut.</title>
        <authorList>
            <person name="Ellegaard K.M."/>
            <person name="Tamarit D."/>
            <person name="Javelind E."/>
            <person name="Olofsson T."/>
            <person name="Andersson S.G."/>
            <person name="Vasquez A."/>
        </authorList>
    </citation>
    <scope>NUCLEOTIDE SEQUENCE [LARGE SCALE GENOMIC DNA]</scope>
    <source>
        <strain evidence="8 9">Hma11</strain>
    </source>
</reference>
<feature type="transmembrane region" description="Helical" evidence="6">
    <location>
        <begin position="48"/>
        <end position="67"/>
    </location>
</feature>
<feature type="domain" description="Major facilitator superfamily (MFS) profile" evidence="7">
    <location>
        <begin position="10"/>
        <end position="456"/>
    </location>
</feature>
<feature type="transmembrane region" description="Helical" evidence="6">
    <location>
        <begin position="327"/>
        <end position="346"/>
    </location>
</feature>
<feature type="transmembrane region" description="Helical" evidence="6">
    <location>
        <begin position="299"/>
        <end position="320"/>
    </location>
</feature>
<feature type="transmembrane region" description="Helical" evidence="6">
    <location>
        <begin position="389"/>
        <end position="410"/>
    </location>
</feature>